<feature type="domain" description="PIN" evidence="8">
    <location>
        <begin position="5"/>
        <end position="108"/>
    </location>
</feature>
<evidence type="ECO:0000256" key="1">
    <source>
        <dbReference type="ARBA" id="ARBA00001946"/>
    </source>
</evidence>
<evidence type="ECO:0000256" key="2">
    <source>
        <dbReference type="ARBA" id="ARBA00022649"/>
    </source>
</evidence>
<evidence type="ECO:0000256" key="3">
    <source>
        <dbReference type="ARBA" id="ARBA00022722"/>
    </source>
</evidence>
<evidence type="ECO:0000256" key="7">
    <source>
        <dbReference type="ARBA" id="ARBA00038093"/>
    </source>
</evidence>
<keyword evidence="6" id="KW-0460">Magnesium</keyword>
<dbReference type="RefSeq" id="WP_023496453.1">
    <property type="nucleotide sequence ID" value="NZ_AYLO01000157.1"/>
</dbReference>
<dbReference type="PATRIC" id="fig|1116472.3.peg.3851"/>
<dbReference type="InterPro" id="IPR050556">
    <property type="entry name" value="Type_II_TA_system_RNase"/>
</dbReference>
<name>V5BLS4_9GAMM</name>
<organism evidence="9 10">
    <name type="scientific">Methyloglobulus morosus KoM1</name>
    <dbReference type="NCBI Taxonomy" id="1116472"/>
    <lineage>
        <taxon>Bacteria</taxon>
        <taxon>Pseudomonadati</taxon>
        <taxon>Pseudomonadota</taxon>
        <taxon>Gammaproteobacteria</taxon>
        <taxon>Methylococcales</taxon>
        <taxon>Methylococcaceae</taxon>
        <taxon>Methyloglobulus</taxon>
    </lineage>
</organism>
<dbReference type="AlphaFoldDB" id="V5BLS4"/>
<dbReference type="PANTHER" id="PTHR33653">
    <property type="entry name" value="RIBONUCLEASE VAPC2"/>
    <property type="match status" value="1"/>
</dbReference>
<dbReference type="STRING" id="1116472.MGMO_172c00030"/>
<keyword evidence="2" id="KW-1277">Toxin-antitoxin system</keyword>
<comment type="similarity">
    <text evidence="7">Belongs to the PINc/VapC protein family.</text>
</comment>
<dbReference type="GO" id="GO:0016787">
    <property type="term" value="F:hydrolase activity"/>
    <property type="evidence" value="ECO:0007669"/>
    <property type="project" value="UniProtKB-KW"/>
</dbReference>
<accession>V5BLS4</accession>
<comment type="caution">
    <text evidence="9">The sequence shown here is derived from an EMBL/GenBank/DDBJ whole genome shotgun (WGS) entry which is preliminary data.</text>
</comment>
<keyword evidence="5 9" id="KW-0378">Hydrolase</keyword>
<dbReference type="PANTHER" id="PTHR33653:SF1">
    <property type="entry name" value="RIBONUCLEASE VAPC2"/>
    <property type="match status" value="1"/>
</dbReference>
<keyword evidence="10" id="KW-1185">Reference proteome</keyword>
<dbReference type="EC" id="3.1.-.-" evidence="9"/>
<dbReference type="SUPFAM" id="SSF88723">
    <property type="entry name" value="PIN domain-like"/>
    <property type="match status" value="1"/>
</dbReference>
<dbReference type="eggNOG" id="COG1487">
    <property type="taxonomic scope" value="Bacteria"/>
</dbReference>
<dbReference type="Proteomes" id="UP000017842">
    <property type="component" value="Unassembled WGS sequence"/>
</dbReference>
<dbReference type="InterPro" id="IPR029060">
    <property type="entry name" value="PIN-like_dom_sf"/>
</dbReference>
<dbReference type="GO" id="GO:0046872">
    <property type="term" value="F:metal ion binding"/>
    <property type="evidence" value="ECO:0007669"/>
    <property type="project" value="UniProtKB-KW"/>
</dbReference>
<keyword evidence="4" id="KW-0479">Metal-binding</keyword>
<reference evidence="9 10" key="1">
    <citation type="journal article" date="2013" name="Genome Announc.">
        <title>Draft Genome Sequence of the Methanotrophic Gammaproteobacterium Methyloglobulus morosus DSM 22980 Strain KoM1.</title>
        <authorList>
            <person name="Poehlein A."/>
            <person name="Deutzmann J.S."/>
            <person name="Daniel R."/>
            <person name="Simeonova D.D."/>
        </authorList>
    </citation>
    <scope>NUCLEOTIDE SEQUENCE [LARGE SCALE GENOMIC DNA]</scope>
    <source>
        <strain evidence="9 10">KoM1</strain>
    </source>
</reference>
<dbReference type="OrthoDB" id="532510at2"/>
<keyword evidence="3" id="KW-0540">Nuclease</keyword>
<comment type="cofactor">
    <cofactor evidence="1">
        <name>Mg(2+)</name>
        <dbReference type="ChEBI" id="CHEBI:18420"/>
    </cofactor>
</comment>
<evidence type="ECO:0000313" key="10">
    <source>
        <dbReference type="Proteomes" id="UP000017842"/>
    </source>
</evidence>
<sequence>MVSALFDTNILIDYLNGVAQAKTELERYRDKAICVITWMEVMVGATPETEVIIRAFLNTFDILPIEEQVSEAAVKLRKKHNIKLPDAIVWATAQANKRILVTRNTKDFSQDEPGVRVPYQL</sequence>
<evidence type="ECO:0000259" key="8">
    <source>
        <dbReference type="Pfam" id="PF01850"/>
    </source>
</evidence>
<proteinExistence type="inferred from homology"/>
<evidence type="ECO:0000313" key="9">
    <source>
        <dbReference type="EMBL" id="ESS67087.1"/>
    </source>
</evidence>
<evidence type="ECO:0000256" key="5">
    <source>
        <dbReference type="ARBA" id="ARBA00022801"/>
    </source>
</evidence>
<dbReference type="CDD" id="cd18737">
    <property type="entry name" value="PIN_VapC4-5_FitB-like"/>
    <property type="match status" value="1"/>
</dbReference>
<dbReference type="EMBL" id="AYLO01000157">
    <property type="protein sequence ID" value="ESS67087.1"/>
    <property type="molecule type" value="Genomic_DNA"/>
</dbReference>
<dbReference type="InterPro" id="IPR002716">
    <property type="entry name" value="PIN_dom"/>
</dbReference>
<dbReference type="Pfam" id="PF01850">
    <property type="entry name" value="PIN"/>
    <property type="match status" value="1"/>
</dbReference>
<protein>
    <submittedName>
        <fullName evidence="9">Putative ribonuclease VapC</fullName>
        <ecNumber evidence="9">3.1.-.-</ecNumber>
    </submittedName>
</protein>
<evidence type="ECO:0000256" key="6">
    <source>
        <dbReference type="ARBA" id="ARBA00022842"/>
    </source>
</evidence>
<gene>
    <name evidence="9" type="primary">vapC</name>
    <name evidence="9" type="ORF">MGMO_172c00030</name>
</gene>
<dbReference type="GO" id="GO:0004518">
    <property type="term" value="F:nuclease activity"/>
    <property type="evidence" value="ECO:0007669"/>
    <property type="project" value="UniProtKB-KW"/>
</dbReference>
<dbReference type="Gene3D" id="3.40.50.1010">
    <property type="entry name" value="5'-nuclease"/>
    <property type="match status" value="1"/>
</dbReference>
<evidence type="ECO:0000256" key="4">
    <source>
        <dbReference type="ARBA" id="ARBA00022723"/>
    </source>
</evidence>